<evidence type="ECO:0000313" key="2">
    <source>
        <dbReference type="Proteomes" id="UP000197065"/>
    </source>
</evidence>
<protein>
    <submittedName>
        <fullName evidence="1">Uncharacterized protein</fullName>
    </submittedName>
</protein>
<gene>
    <name evidence="1" type="ORF">SAMN07250955_101328</name>
</gene>
<dbReference type="AlphaFoldDB" id="A0A212Q140"/>
<accession>A0A212Q140</accession>
<evidence type="ECO:0000313" key="1">
    <source>
        <dbReference type="EMBL" id="SNB53067.1"/>
    </source>
</evidence>
<name>A0A212Q140_9PROT</name>
<sequence>MMWGRVKDAPIDPQLAFRAGVLGWRFERVKAATERDFNLIYAFGPNERQMAEMQRLPGLVASGDAFRTGRSLRAIGKLLDRAGAPPSVGRQFIDNLVAAIITHHMRRTGFGWTETETIEMFMELYDRVLGGDTSGSTAVRDMLLLYARDEEEPLPGTRHRS</sequence>
<organism evidence="1 2">
    <name type="scientific">Arboricoccus pini</name>
    <dbReference type="NCBI Taxonomy" id="1963835"/>
    <lineage>
        <taxon>Bacteria</taxon>
        <taxon>Pseudomonadati</taxon>
        <taxon>Pseudomonadota</taxon>
        <taxon>Alphaproteobacteria</taxon>
        <taxon>Geminicoccales</taxon>
        <taxon>Geminicoccaceae</taxon>
        <taxon>Arboricoccus</taxon>
    </lineage>
</organism>
<dbReference type="OrthoDB" id="7375777at2"/>
<keyword evidence="2" id="KW-1185">Reference proteome</keyword>
<proteinExistence type="predicted"/>
<dbReference type="RefSeq" id="WP_133063811.1">
    <property type="nucleotide sequence ID" value="NZ_FYEH01000001.1"/>
</dbReference>
<dbReference type="Proteomes" id="UP000197065">
    <property type="component" value="Unassembled WGS sequence"/>
</dbReference>
<dbReference type="EMBL" id="FYEH01000001">
    <property type="protein sequence ID" value="SNB53067.1"/>
    <property type="molecule type" value="Genomic_DNA"/>
</dbReference>
<reference evidence="1 2" key="1">
    <citation type="submission" date="2017-06" db="EMBL/GenBank/DDBJ databases">
        <authorList>
            <person name="Kim H.J."/>
            <person name="Triplett B.A."/>
        </authorList>
    </citation>
    <scope>NUCLEOTIDE SEQUENCE [LARGE SCALE GENOMIC DNA]</scope>
    <source>
        <strain evidence="1 2">B29T1</strain>
    </source>
</reference>